<dbReference type="SUPFAM" id="SSF56784">
    <property type="entry name" value="HAD-like"/>
    <property type="match status" value="1"/>
</dbReference>
<dbReference type="EC" id="3.1.3.-" evidence="5"/>
<name>A0ABW1IT40_9BACL</name>
<dbReference type="Gene3D" id="1.10.150.520">
    <property type="match status" value="1"/>
</dbReference>
<sequence length="223" mass="25578">MIITYILDLDDTLYCEHDYVKSGFLAVAKALAERSDYGVDRIYHELLSVWTTEGRGKVFDTVISKLHIQMETQLLVDLYRSHRPTIQLYEDAKIFLEYAQQHELKLGLITDGASQVQWNKIESLRIKPYFQAIVVSDDFGGTSYWKPHEAPYLKAAKLLAVLPQNCCYVGDNPHKDFITAKRLGMKTIRIVRPVGDHMNTKLEPEYEADETMTSLASLLPYSE</sequence>
<dbReference type="PANTHER" id="PTHR46470:SF2">
    <property type="entry name" value="GLYCERALDEHYDE 3-PHOSPHATE PHOSPHATASE"/>
    <property type="match status" value="1"/>
</dbReference>
<keyword evidence="6" id="KW-1185">Reference proteome</keyword>
<dbReference type="Gene3D" id="3.40.50.1000">
    <property type="entry name" value="HAD superfamily/HAD-like"/>
    <property type="match status" value="1"/>
</dbReference>
<dbReference type="GO" id="GO:0016787">
    <property type="term" value="F:hydrolase activity"/>
    <property type="evidence" value="ECO:0007669"/>
    <property type="project" value="UniProtKB-KW"/>
</dbReference>
<accession>A0ABW1IT40</accession>
<evidence type="ECO:0000256" key="4">
    <source>
        <dbReference type="ARBA" id="ARBA00022842"/>
    </source>
</evidence>
<evidence type="ECO:0000256" key="3">
    <source>
        <dbReference type="ARBA" id="ARBA00022801"/>
    </source>
</evidence>
<dbReference type="Pfam" id="PF13419">
    <property type="entry name" value="HAD_2"/>
    <property type="match status" value="1"/>
</dbReference>
<comment type="cofactor">
    <cofactor evidence="1">
        <name>Mg(2+)</name>
        <dbReference type="ChEBI" id="CHEBI:18420"/>
    </cofactor>
</comment>
<dbReference type="InterPro" id="IPR023214">
    <property type="entry name" value="HAD_sf"/>
</dbReference>
<comment type="caution">
    <text evidence="5">The sequence shown here is derived from an EMBL/GenBank/DDBJ whole genome shotgun (WGS) entry which is preliminary data.</text>
</comment>
<reference evidence="6" key="1">
    <citation type="journal article" date="2019" name="Int. J. Syst. Evol. Microbiol.">
        <title>The Global Catalogue of Microorganisms (GCM) 10K type strain sequencing project: providing services to taxonomists for standard genome sequencing and annotation.</title>
        <authorList>
            <consortium name="The Broad Institute Genomics Platform"/>
            <consortium name="The Broad Institute Genome Sequencing Center for Infectious Disease"/>
            <person name="Wu L."/>
            <person name="Ma J."/>
        </authorList>
    </citation>
    <scope>NUCLEOTIDE SEQUENCE [LARGE SCALE GENOMIC DNA]</scope>
    <source>
        <strain evidence="6">CCM 8749</strain>
    </source>
</reference>
<keyword evidence="4" id="KW-0460">Magnesium</keyword>
<dbReference type="PANTHER" id="PTHR46470">
    <property type="entry name" value="N-ACYLNEURAMINATE-9-PHOSPHATASE"/>
    <property type="match status" value="1"/>
</dbReference>
<keyword evidence="3 5" id="KW-0378">Hydrolase</keyword>
<dbReference type="InterPro" id="IPR051400">
    <property type="entry name" value="HAD-like_hydrolase"/>
</dbReference>
<evidence type="ECO:0000313" key="5">
    <source>
        <dbReference type="EMBL" id="MFC5988223.1"/>
    </source>
</evidence>
<evidence type="ECO:0000313" key="6">
    <source>
        <dbReference type="Proteomes" id="UP001596250"/>
    </source>
</evidence>
<dbReference type="InterPro" id="IPR006439">
    <property type="entry name" value="HAD-SF_hydro_IA"/>
</dbReference>
<dbReference type="SFLD" id="SFLDS00003">
    <property type="entry name" value="Haloacid_Dehalogenase"/>
    <property type="match status" value="1"/>
</dbReference>
<dbReference type="InterPro" id="IPR036412">
    <property type="entry name" value="HAD-like_sf"/>
</dbReference>
<dbReference type="RefSeq" id="WP_379895684.1">
    <property type="nucleotide sequence ID" value="NZ_CBCSCT010000017.1"/>
</dbReference>
<evidence type="ECO:0000256" key="2">
    <source>
        <dbReference type="ARBA" id="ARBA00022723"/>
    </source>
</evidence>
<organism evidence="5 6">
    <name type="scientific">Marinicrinis lubricantis</name>
    <dbReference type="NCBI Taxonomy" id="2086470"/>
    <lineage>
        <taxon>Bacteria</taxon>
        <taxon>Bacillati</taxon>
        <taxon>Bacillota</taxon>
        <taxon>Bacilli</taxon>
        <taxon>Bacillales</taxon>
        <taxon>Paenibacillaceae</taxon>
    </lineage>
</organism>
<gene>
    <name evidence="5" type="ORF">ACFPXP_17615</name>
</gene>
<dbReference type="Proteomes" id="UP001596250">
    <property type="component" value="Unassembled WGS sequence"/>
</dbReference>
<keyword evidence="2" id="KW-0479">Metal-binding</keyword>
<dbReference type="InterPro" id="IPR041492">
    <property type="entry name" value="HAD_2"/>
</dbReference>
<evidence type="ECO:0000256" key="1">
    <source>
        <dbReference type="ARBA" id="ARBA00001946"/>
    </source>
</evidence>
<protein>
    <submittedName>
        <fullName evidence="5">HAD family hydrolase</fullName>
        <ecNumber evidence="5">3.1.3.-</ecNumber>
    </submittedName>
</protein>
<dbReference type="NCBIfam" id="TIGR01549">
    <property type="entry name" value="HAD-SF-IA-v1"/>
    <property type="match status" value="1"/>
</dbReference>
<proteinExistence type="predicted"/>
<dbReference type="EMBL" id="JBHSQV010000178">
    <property type="protein sequence ID" value="MFC5988223.1"/>
    <property type="molecule type" value="Genomic_DNA"/>
</dbReference>
<dbReference type="SFLD" id="SFLDG01129">
    <property type="entry name" value="C1.5:_HAD__Beta-PGM__Phosphata"/>
    <property type="match status" value="1"/>
</dbReference>